<dbReference type="GO" id="GO:0006633">
    <property type="term" value="P:fatty acid biosynthetic process"/>
    <property type="evidence" value="ECO:0007669"/>
    <property type="project" value="UniProtKB-KW"/>
</dbReference>
<protein>
    <recommendedName>
        <fullName evidence="1 3">Biotin carboxyl carrier protein of acetyl-CoA carboxylase</fullName>
    </recommendedName>
</protein>
<dbReference type="GO" id="GO:0009317">
    <property type="term" value="C:acetyl-CoA carboxylase complex"/>
    <property type="evidence" value="ECO:0007669"/>
    <property type="project" value="InterPro"/>
</dbReference>
<feature type="domain" description="Lipoyl-binding" evidence="4">
    <location>
        <begin position="82"/>
        <end position="158"/>
    </location>
</feature>
<dbReference type="RefSeq" id="WP_262395638.1">
    <property type="nucleotide sequence ID" value="NZ_JACRTD010000007.1"/>
</dbReference>
<keyword evidence="3" id="KW-0443">Lipid metabolism</keyword>
<evidence type="ECO:0000256" key="1">
    <source>
        <dbReference type="ARBA" id="ARBA00017562"/>
    </source>
</evidence>
<keyword evidence="3" id="KW-0276">Fatty acid metabolism</keyword>
<dbReference type="InterPro" id="IPR000089">
    <property type="entry name" value="Biotin_lipoyl"/>
</dbReference>
<dbReference type="PANTHER" id="PTHR45266">
    <property type="entry name" value="OXALOACETATE DECARBOXYLASE ALPHA CHAIN"/>
    <property type="match status" value="1"/>
</dbReference>
<dbReference type="InterPro" id="IPR001249">
    <property type="entry name" value="AcCoA_biotinCC"/>
</dbReference>
<dbReference type="PANTHER" id="PTHR45266:SF3">
    <property type="entry name" value="OXALOACETATE DECARBOXYLASE ALPHA CHAIN"/>
    <property type="match status" value="1"/>
</dbReference>
<accession>A0A926II83</accession>
<dbReference type="InterPro" id="IPR011053">
    <property type="entry name" value="Single_hybrid_motif"/>
</dbReference>
<dbReference type="SUPFAM" id="SSF51230">
    <property type="entry name" value="Single hybrid motif"/>
    <property type="match status" value="1"/>
</dbReference>
<evidence type="ECO:0000313" key="6">
    <source>
        <dbReference type="Proteomes" id="UP000623678"/>
    </source>
</evidence>
<keyword evidence="3" id="KW-0444">Lipid biosynthesis</keyword>
<reference evidence="5" key="1">
    <citation type="submission" date="2020-08" db="EMBL/GenBank/DDBJ databases">
        <title>Genome public.</title>
        <authorList>
            <person name="Liu C."/>
            <person name="Sun Q."/>
        </authorList>
    </citation>
    <scope>NUCLEOTIDE SEQUENCE</scope>
    <source>
        <strain evidence="5">NSJ-64</strain>
    </source>
</reference>
<dbReference type="PRINTS" id="PR01071">
    <property type="entry name" value="ACOABIOTINCC"/>
</dbReference>
<dbReference type="EMBL" id="JACRTD010000007">
    <property type="protein sequence ID" value="MBC8585930.1"/>
    <property type="molecule type" value="Genomic_DNA"/>
</dbReference>
<organism evidence="5 6">
    <name type="scientific">Youxingia wuxianensis</name>
    <dbReference type="NCBI Taxonomy" id="2763678"/>
    <lineage>
        <taxon>Bacteria</taxon>
        <taxon>Bacillati</taxon>
        <taxon>Bacillota</taxon>
        <taxon>Clostridia</taxon>
        <taxon>Eubacteriales</taxon>
        <taxon>Oscillospiraceae</taxon>
        <taxon>Youxingia</taxon>
    </lineage>
</organism>
<dbReference type="Gene3D" id="2.40.50.100">
    <property type="match status" value="1"/>
</dbReference>
<dbReference type="GO" id="GO:0003989">
    <property type="term" value="F:acetyl-CoA carboxylase activity"/>
    <property type="evidence" value="ECO:0007669"/>
    <property type="project" value="InterPro"/>
</dbReference>
<dbReference type="CDD" id="cd06850">
    <property type="entry name" value="biotinyl_domain"/>
    <property type="match status" value="1"/>
</dbReference>
<proteinExistence type="predicted"/>
<dbReference type="Pfam" id="PF00364">
    <property type="entry name" value="Biotin_lipoyl"/>
    <property type="match status" value="1"/>
</dbReference>
<evidence type="ECO:0000256" key="3">
    <source>
        <dbReference type="RuleBase" id="RU364072"/>
    </source>
</evidence>
<name>A0A926II83_9FIRM</name>
<keyword evidence="2 3" id="KW-0092">Biotin</keyword>
<comment type="pathway">
    <text evidence="3">Lipid metabolism; fatty acid biosynthesis.</text>
</comment>
<keyword evidence="6" id="KW-1185">Reference proteome</keyword>
<dbReference type="NCBIfam" id="TIGR00531">
    <property type="entry name" value="BCCP"/>
    <property type="match status" value="1"/>
</dbReference>
<evidence type="ECO:0000256" key="2">
    <source>
        <dbReference type="ARBA" id="ARBA00023267"/>
    </source>
</evidence>
<dbReference type="PROSITE" id="PS50968">
    <property type="entry name" value="BIOTINYL_LIPOYL"/>
    <property type="match status" value="1"/>
</dbReference>
<gene>
    <name evidence="5" type="primary">accB</name>
    <name evidence="5" type="ORF">H8705_10070</name>
</gene>
<dbReference type="Proteomes" id="UP000623678">
    <property type="component" value="Unassembled WGS sequence"/>
</dbReference>
<comment type="caution">
    <text evidence="5">The sequence shown here is derived from an EMBL/GenBank/DDBJ whole genome shotgun (WGS) entry which is preliminary data.</text>
</comment>
<evidence type="ECO:0000259" key="4">
    <source>
        <dbReference type="PROSITE" id="PS50968"/>
    </source>
</evidence>
<dbReference type="InterPro" id="IPR050709">
    <property type="entry name" value="Biotin_Carboxyl_Carrier/Decarb"/>
</dbReference>
<comment type="function">
    <text evidence="3">This protein is a component of the acetyl coenzyme A carboxylase complex; first, biotin carboxylase catalyzes the carboxylation of the carrier protein and then the transcarboxylase transfers the carboxyl group to form malonyl-CoA.</text>
</comment>
<keyword evidence="3" id="KW-0275">Fatty acid biosynthesis</keyword>
<sequence length="158" mass="16772">MSEFTVSEIKELIKAVQESKIAGLVYETQEFKLKIDGKKEKILQSAASAPMQQAPVVVAATAASQGDGGAEVSVSSSAQDASKLITSPIVGTYYNSPAPDQEPFVEVGQHVGKGDVVFIIESMKVMNEVPSEFSGTVAEILVQNGQAVEFGQPILRLE</sequence>
<evidence type="ECO:0000313" key="5">
    <source>
        <dbReference type="EMBL" id="MBC8585930.1"/>
    </source>
</evidence>
<dbReference type="AlphaFoldDB" id="A0A926II83"/>